<comment type="cofactor">
    <cofactor evidence="1 12">
        <name>heme</name>
        <dbReference type="ChEBI" id="CHEBI:30413"/>
    </cofactor>
</comment>
<gene>
    <name evidence="15" type="primary">LOC116202209</name>
</gene>
<keyword evidence="8 13" id="KW-0560">Oxidoreductase</keyword>
<keyword evidence="10 13" id="KW-0503">Monooxygenase</keyword>
<evidence type="ECO:0000256" key="1">
    <source>
        <dbReference type="ARBA" id="ARBA00001971"/>
    </source>
</evidence>
<dbReference type="AlphaFoldDB" id="A0A6P8CZL0"/>
<sequence>MLPACYLSCNEMVTRWEKLISAEESVELNAWPDLQNLTRDVISRTAFGSSYEEGKRIFELQIEQLELAIQSMQTIYIPGWRFVPTKMNRRMKYLNEEVHSLLRGIISRREKSIRAGQTATVDLLGLLLESNMKEKQENRGNKYTGMSIQDVIEECKVFYFAGQETTSILLVWAMILLSIHPQWQDRAREEVLQVFGRDGKPDFDGLNHLKIVTMILYEVMRLYPPVTMINRFTRKEMKLGKLTIPAGLELSVPILLVHHDKEHWGEDAKEFKPERFSEGISKATKNQVVYLPFGWGPRICIGMNFALIEAKMAMAMILQRFSFGLSPSYAHAPTTFITLHPQHGAQIILRSAE</sequence>
<evidence type="ECO:0000256" key="5">
    <source>
        <dbReference type="ARBA" id="ARBA00022692"/>
    </source>
</evidence>
<name>A0A6P8CZL0_PUNGR</name>
<dbReference type="PANTHER" id="PTHR24282">
    <property type="entry name" value="CYTOCHROME P450 FAMILY MEMBER"/>
    <property type="match status" value="1"/>
</dbReference>
<evidence type="ECO:0000313" key="14">
    <source>
        <dbReference type="Proteomes" id="UP000515151"/>
    </source>
</evidence>
<evidence type="ECO:0000313" key="15">
    <source>
        <dbReference type="RefSeq" id="XP_031389515.1"/>
    </source>
</evidence>
<keyword evidence="4 12" id="KW-0349">Heme</keyword>
<dbReference type="PRINTS" id="PR00385">
    <property type="entry name" value="P450"/>
</dbReference>
<evidence type="ECO:0000256" key="3">
    <source>
        <dbReference type="ARBA" id="ARBA00010617"/>
    </source>
</evidence>
<protein>
    <submittedName>
        <fullName evidence="15">Cytochrome P450 CYP72A219-like isoform X3</fullName>
    </submittedName>
</protein>
<evidence type="ECO:0000256" key="13">
    <source>
        <dbReference type="RuleBase" id="RU000461"/>
    </source>
</evidence>
<evidence type="ECO:0000256" key="10">
    <source>
        <dbReference type="ARBA" id="ARBA00023033"/>
    </source>
</evidence>
<dbReference type="InterPro" id="IPR050665">
    <property type="entry name" value="Cytochrome_P450_Monooxygen"/>
</dbReference>
<dbReference type="GO" id="GO:0020037">
    <property type="term" value="F:heme binding"/>
    <property type="evidence" value="ECO:0007669"/>
    <property type="project" value="InterPro"/>
</dbReference>
<dbReference type="Pfam" id="PF00067">
    <property type="entry name" value="p450"/>
    <property type="match status" value="1"/>
</dbReference>
<comment type="subcellular location">
    <subcellularLocation>
        <location evidence="2">Membrane</location>
        <topology evidence="2">Single-pass membrane protein</topology>
    </subcellularLocation>
</comment>
<evidence type="ECO:0000256" key="8">
    <source>
        <dbReference type="ARBA" id="ARBA00023002"/>
    </source>
</evidence>
<evidence type="ECO:0000256" key="4">
    <source>
        <dbReference type="ARBA" id="ARBA00022617"/>
    </source>
</evidence>
<dbReference type="GeneID" id="116202209"/>
<dbReference type="Proteomes" id="UP000515151">
    <property type="component" value="Chromosome 4"/>
</dbReference>
<evidence type="ECO:0000256" key="11">
    <source>
        <dbReference type="ARBA" id="ARBA00023136"/>
    </source>
</evidence>
<dbReference type="SMR" id="A0A6P8CZL0"/>
<dbReference type="GO" id="GO:0016020">
    <property type="term" value="C:membrane"/>
    <property type="evidence" value="ECO:0007669"/>
    <property type="project" value="UniProtKB-SubCell"/>
</dbReference>
<dbReference type="Gene3D" id="1.10.630.10">
    <property type="entry name" value="Cytochrome P450"/>
    <property type="match status" value="1"/>
</dbReference>
<dbReference type="GO" id="GO:0005506">
    <property type="term" value="F:iron ion binding"/>
    <property type="evidence" value="ECO:0007669"/>
    <property type="project" value="InterPro"/>
</dbReference>
<dbReference type="PRINTS" id="PR00463">
    <property type="entry name" value="EP450I"/>
</dbReference>
<reference evidence="15" key="2">
    <citation type="submission" date="2025-08" db="UniProtKB">
        <authorList>
            <consortium name="RefSeq"/>
        </authorList>
    </citation>
    <scope>IDENTIFICATION</scope>
    <source>
        <tissue evidence="15">Leaf</tissue>
    </source>
</reference>
<dbReference type="InterPro" id="IPR017972">
    <property type="entry name" value="Cyt_P450_CS"/>
</dbReference>
<organism evidence="14 15">
    <name type="scientific">Punica granatum</name>
    <name type="common">Pomegranate</name>
    <dbReference type="NCBI Taxonomy" id="22663"/>
    <lineage>
        <taxon>Eukaryota</taxon>
        <taxon>Viridiplantae</taxon>
        <taxon>Streptophyta</taxon>
        <taxon>Embryophyta</taxon>
        <taxon>Tracheophyta</taxon>
        <taxon>Spermatophyta</taxon>
        <taxon>Magnoliopsida</taxon>
        <taxon>eudicotyledons</taxon>
        <taxon>Gunneridae</taxon>
        <taxon>Pentapetalae</taxon>
        <taxon>rosids</taxon>
        <taxon>malvids</taxon>
        <taxon>Myrtales</taxon>
        <taxon>Lythraceae</taxon>
        <taxon>Punica</taxon>
    </lineage>
</organism>
<dbReference type="InterPro" id="IPR002401">
    <property type="entry name" value="Cyt_P450_E_grp-I"/>
</dbReference>
<evidence type="ECO:0000256" key="12">
    <source>
        <dbReference type="PIRSR" id="PIRSR602401-1"/>
    </source>
</evidence>
<dbReference type="RefSeq" id="XP_031389515.1">
    <property type="nucleotide sequence ID" value="XM_031533655.1"/>
</dbReference>
<keyword evidence="6 12" id="KW-0479">Metal-binding</keyword>
<comment type="similarity">
    <text evidence="3 13">Belongs to the cytochrome P450 family.</text>
</comment>
<evidence type="ECO:0000256" key="2">
    <source>
        <dbReference type="ARBA" id="ARBA00004167"/>
    </source>
</evidence>
<dbReference type="GO" id="GO:0004497">
    <property type="term" value="F:monooxygenase activity"/>
    <property type="evidence" value="ECO:0007669"/>
    <property type="project" value="UniProtKB-KW"/>
</dbReference>
<keyword evidence="9 12" id="KW-0408">Iron</keyword>
<evidence type="ECO:0000256" key="9">
    <source>
        <dbReference type="ARBA" id="ARBA00023004"/>
    </source>
</evidence>
<evidence type="ECO:0000256" key="7">
    <source>
        <dbReference type="ARBA" id="ARBA00022989"/>
    </source>
</evidence>
<keyword evidence="5" id="KW-0812">Transmembrane</keyword>
<keyword evidence="11" id="KW-0472">Membrane</keyword>
<dbReference type="InterPro" id="IPR001128">
    <property type="entry name" value="Cyt_P450"/>
</dbReference>
<dbReference type="SUPFAM" id="SSF48264">
    <property type="entry name" value="Cytochrome P450"/>
    <property type="match status" value="1"/>
</dbReference>
<feature type="binding site" description="axial binding residue" evidence="12">
    <location>
        <position position="300"/>
    </location>
    <ligand>
        <name>heme</name>
        <dbReference type="ChEBI" id="CHEBI:30413"/>
    </ligand>
    <ligandPart>
        <name>Fe</name>
        <dbReference type="ChEBI" id="CHEBI:18248"/>
    </ligandPart>
</feature>
<keyword evidence="14" id="KW-1185">Reference proteome</keyword>
<dbReference type="InterPro" id="IPR036396">
    <property type="entry name" value="Cyt_P450_sf"/>
</dbReference>
<dbReference type="PROSITE" id="PS00086">
    <property type="entry name" value="CYTOCHROME_P450"/>
    <property type="match status" value="1"/>
</dbReference>
<evidence type="ECO:0000256" key="6">
    <source>
        <dbReference type="ARBA" id="ARBA00022723"/>
    </source>
</evidence>
<dbReference type="PANTHER" id="PTHR24282:SF255">
    <property type="entry name" value="CYTOCHROME P450 72A11-RELATED"/>
    <property type="match status" value="1"/>
</dbReference>
<proteinExistence type="inferred from homology"/>
<dbReference type="GO" id="GO:0016705">
    <property type="term" value="F:oxidoreductase activity, acting on paired donors, with incorporation or reduction of molecular oxygen"/>
    <property type="evidence" value="ECO:0007669"/>
    <property type="project" value="InterPro"/>
</dbReference>
<reference evidence="14" key="1">
    <citation type="journal article" date="2020" name="Plant Biotechnol. J.">
        <title>The pomegranate (Punica granatum L.) draft genome dissects genetic divergence between soft- and hard-seeded cultivars.</title>
        <authorList>
            <person name="Luo X."/>
            <person name="Li H."/>
            <person name="Wu Z."/>
            <person name="Yao W."/>
            <person name="Zhao P."/>
            <person name="Cao D."/>
            <person name="Yu H."/>
            <person name="Li K."/>
            <person name="Poudel K."/>
            <person name="Zhao D."/>
            <person name="Zhang F."/>
            <person name="Xia X."/>
            <person name="Chen L."/>
            <person name="Wang Q."/>
            <person name="Jing D."/>
            <person name="Cao S."/>
        </authorList>
    </citation>
    <scope>NUCLEOTIDE SEQUENCE [LARGE SCALE GENOMIC DNA]</scope>
    <source>
        <strain evidence="14">cv. Tunisia</strain>
    </source>
</reference>
<accession>A0A6P8CZL0</accession>
<keyword evidence="7" id="KW-1133">Transmembrane helix</keyword>